<dbReference type="HOGENOM" id="CLU_2994894_0_0_11"/>
<dbReference type="STRING" id="680198.SCAB_0291"/>
<dbReference type="KEGG" id="scb:SCAB_0291"/>
<proteinExistence type="predicted"/>
<keyword evidence="2" id="KW-1185">Reference proteome</keyword>
<dbReference type="SUPFAM" id="SSF48403">
    <property type="entry name" value="Ankyrin repeat"/>
    <property type="match status" value="1"/>
</dbReference>
<dbReference type="Proteomes" id="UP000001444">
    <property type="component" value="Chromosome"/>
</dbReference>
<reference evidence="1 2" key="1">
    <citation type="journal article" date="2010" name="Mol. Plant Microbe Interact.">
        <title>Streptomyces scabies 87-22 contains a coronafacic acid-like biosynthetic cluster that contributes to plant-microbe interactions.</title>
        <authorList>
            <person name="Bignell D.R."/>
            <person name="Seipke R.F."/>
            <person name="Huguet-Tapia J.C."/>
            <person name="Chambers A.H."/>
            <person name="Parry R.J."/>
            <person name="Loria R."/>
        </authorList>
    </citation>
    <scope>NUCLEOTIDE SEQUENCE [LARGE SCALE GENOMIC DNA]</scope>
    <source>
        <strain evidence="1 2">87.22</strain>
    </source>
</reference>
<protein>
    <submittedName>
        <fullName evidence="1">Uncharacterized protein</fullName>
    </submittedName>
</protein>
<dbReference type="Gene3D" id="1.25.40.20">
    <property type="entry name" value="Ankyrin repeat-containing domain"/>
    <property type="match status" value="1"/>
</dbReference>
<gene>
    <name evidence="1" type="ordered locus">SCAB_0291</name>
</gene>
<evidence type="ECO:0000313" key="1">
    <source>
        <dbReference type="EMBL" id="CBG67257.1"/>
    </source>
</evidence>
<sequence>MFGSPEAVAELARRVADVDALENGVTALWEAVMSRKPANAQALAAAGADPWRPSLGG</sequence>
<dbReference type="eggNOG" id="COG0666">
    <property type="taxonomic scope" value="Bacteria"/>
</dbReference>
<evidence type="ECO:0000313" key="2">
    <source>
        <dbReference type="Proteomes" id="UP000001444"/>
    </source>
</evidence>
<dbReference type="InterPro" id="IPR036770">
    <property type="entry name" value="Ankyrin_rpt-contain_sf"/>
</dbReference>
<accession>C9ZBB4</accession>
<dbReference type="AlphaFoldDB" id="C9ZBB4"/>
<dbReference type="EMBL" id="FN554889">
    <property type="protein sequence ID" value="CBG67257.1"/>
    <property type="molecule type" value="Genomic_DNA"/>
</dbReference>
<name>C9ZBB4_STRSW</name>
<organism evidence="1 2">
    <name type="scientific">Streptomyces scabiei (strain 87.22)</name>
    <dbReference type="NCBI Taxonomy" id="680198"/>
    <lineage>
        <taxon>Bacteria</taxon>
        <taxon>Bacillati</taxon>
        <taxon>Actinomycetota</taxon>
        <taxon>Actinomycetes</taxon>
        <taxon>Kitasatosporales</taxon>
        <taxon>Streptomycetaceae</taxon>
        <taxon>Streptomyces</taxon>
    </lineage>
</organism>